<protein>
    <recommendedName>
        <fullName evidence="10">Fluoride-specific ion channel FluC</fullName>
    </recommendedName>
</protein>
<keyword evidence="3 10" id="KW-0812">Transmembrane</keyword>
<dbReference type="Proteomes" id="UP000464314">
    <property type="component" value="Chromosome"/>
</dbReference>
<accession>A0A6P1THR3</accession>
<dbReference type="InterPro" id="IPR003691">
    <property type="entry name" value="FluC"/>
</dbReference>
<dbReference type="Pfam" id="PF02537">
    <property type="entry name" value="CRCB"/>
    <property type="match status" value="1"/>
</dbReference>
<dbReference type="NCBIfam" id="TIGR00494">
    <property type="entry name" value="crcB"/>
    <property type="match status" value="1"/>
</dbReference>
<keyword evidence="10" id="KW-0406">Ion transport</keyword>
<evidence type="ECO:0000313" key="11">
    <source>
        <dbReference type="EMBL" id="QHQ59476.1"/>
    </source>
</evidence>
<keyword evidence="5 10" id="KW-0472">Membrane</keyword>
<dbReference type="EMBL" id="CP048000">
    <property type="protein sequence ID" value="QHQ59476.1"/>
    <property type="molecule type" value="Genomic_DNA"/>
</dbReference>
<dbReference type="NCBIfam" id="NF010828">
    <property type="entry name" value="PRK14232.1"/>
    <property type="match status" value="1"/>
</dbReference>
<dbReference type="PANTHER" id="PTHR28259">
    <property type="entry name" value="FLUORIDE EXPORT PROTEIN 1-RELATED"/>
    <property type="match status" value="1"/>
</dbReference>
<dbReference type="GO" id="GO:0005886">
    <property type="term" value="C:plasma membrane"/>
    <property type="evidence" value="ECO:0007669"/>
    <property type="project" value="UniProtKB-SubCell"/>
</dbReference>
<evidence type="ECO:0000313" key="12">
    <source>
        <dbReference type="Proteomes" id="UP000464314"/>
    </source>
</evidence>
<comment type="catalytic activity">
    <reaction evidence="8">
        <text>fluoride(in) = fluoride(out)</text>
        <dbReference type="Rhea" id="RHEA:76159"/>
        <dbReference type="ChEBI" id="CHEBI:17051"/>
    </reaction>
    <physiologicalReaction direction="left-to-right" evidence="8">
        <dbReference type="Rhea" id="RHEA:76160"/>
    </physiologicalReaction>
</comment>
<keyword evidence="4 10" id="KW-1133">Transmembrane helix</keyword>
<evidence type="ECO:0000256" key="9">
    <source>
        <dbReference type="ARBA" id="ARBA00049940"/>
    </source>
</evidence>
<keyword evidence="12" id="KW-1185">Reference proteome</keyword>
<keyword evidence="10" id="KW-0915">Sodium</keyword>
<feature type="binding site" evidence="10">
    <location>
        <position position="72"/>
    </location>
    <ligand>
        <name>Na(+)</name>
        <dbReference type="ChEBI" id="CHEBI:29101"/>
        <note>structural</note>
    </ligand>
</feature>
<keyword evidence="10" id="KW-0479">Metal-binding</keyword>
<dbReference type="AlphaFoldDB" id="A0A6P1THR3"/>
<keyword evidence="2 10" id="KW-1003">Cell membrane</keyword>
<keyword evidence="10" id="KW-0813">Transport</keyword>
<feature type="binding site" evidence="10">
    <location>
        <position position="69"/>
    </location>
    <ligand>
        <name>Na(+)</name>
        <dbReference type="ChEBI" id="CHEBI:29101"/>
        <note>structural</note>
    </ligand>
</feature>
<sequence length="115" mass="12472">MDLIFVGIGGALGSLTRYQAGKMISRKSGISFPIGTFLINITGAILLGIVSSLDTGKNVYLLFGDGFLGAYTTFSTFMYEGFQLFQDNKKLNALIYILSSLVLGILGYTLAYYLI</sequence>
<name>A0A6P1THR3_9FIRM</name>
<organism evidence="11 12">
    <name type="scientific">Anaerocolumna sedimenticola</name>
    <dbReference type="NCBI Taxonomy" id="2696063"/>
    <lineage>
        <taxon>Bacteria</taxon>
        <taxon>Bacillati</taxon>
        <taxon>Bacillota</taxon>
        <taxon>Clostridia</taxon>
        <taxon>Lachnospirales</taxon>
        <taxon>Lachnospiraceae</taxon>
        <taxon>Anaerocolumna</taxon>
    </lineage>
</organism>
<comment type="activity regulation">
    <text evidence="10">Na(+) is not transported, but it plays an essential structural role and its presence is essential for fluoride channel function.</text>
</comment>
<evidence type="ECO:0000256" key="5">
    <source>
        <dbReference type="ARBA" id="ARBA00023136"/>
    </source>
</evidence>
<feature type="transmembrane region" description="Helical" evidence="10">
    <location>
        <begin position="91"/>
        <end position="114"/>
    </location>
</feature>
<reference evidence="11 12" key="1">
    <citation type="submission" date="2020-01" db="EMBL/GenBank/DDBJ databases">
        <title>Genome analysis of Anaerocolumna sp. CBA3638.</title>
        <authorList>
            <person name="Kim J."/>
            <person name="Roh S.W."/>
        </authorList>
    </citation>
    <scope>NUCLEOTIDE SEQUENCE [LARGE SCALE GENOMIC DNA]</scope>
    <source>
        <strain evidence="11 12">CBA3638</strain>
    </source>
</reference>
<evidence type="ECO:0000256" key="10">
    <source>
        <dbReference type="HAMAP-Rule" id="MF_00454"/>
    </source>
</evidence>
<dbReference type="KEGG" id="anr:Ana3638_00575"/>
<comment type="subcellular location">
    <subcellularLocation>
        <location evidence="1 10">Cell membrane</location>
        <topology evidence="1 10">Multi-pass membrane protein</topology>
    </subcellularLocation>
</comment>
<evidence type="ECO:0000256" key="8">
    <source>
        <dbReference type="ARBA" id="ARBA00035585"/>
    </source>
</evidence>
<dbReference type="HAMAP" id="MF_00454">
    <property type="entry name" value="FluC"/>
    <property type="match status" value="1"/>
</dbReference>
<evidence type="ECO:0000256" key="7">
    <source>
        <dbReference type="ARBA" id="ARBA00035120"/>
    </source>
</evidence>
<gene>
    <name evidence="10 11" type="primary">crcB</name>
    <name evidence="10" type="synonym">fluC</name>
    <name evidence="11" type="ORF">Ana3638_00575</name>
</gene>
<evidence type="ECO:0000256" key="4">
    <source>
        <dbReference type="ARBA" id="ARBA00022989"/>
    </source>
</evidence>
<feature type="transmembrane region" description="Helical" evidence="10">
    <location>
        <begin position="59"/>
        <end position="79"/>
    </location>
</feature>
<dbReference type="GO" id="GO:0062054">
    <property type="term" value="F:fluoride channel activity"/>
    <property type="evidence" value="ECO:0007669"/>
    <property type="project" value="UniProtKB-UniRule"/>
</dbReference>
<dbReference type="PANTHER" id="PTHR28259:SF1">
    <property type="entry name" value="FLUORIDE EXPORT PROTEIN 1-RELATED"/>
    <property type="match status" value="1"/>
</dbReference>
<evidence type="ECO:0000256" key="6">
    <source>
        <dbReference type="ARBA" id="ARBA00023303"/>
    </source>
</evidence>
<feature type="transmembrane region" description="Helical" evidence="10">
    <location>
        <begin position="32"/>
        <end position="53"/>
    </location>
</feature>
<dbReference type="GO" id="GO:0140114">
    <property type="term" value="P:cellular detoxification of fluoride"/>
    <property type="evidence" value="ECO:0007669"/>
    <property type="project" value="UniProtKB-UniRule"/>
</dbReference>
<evidence type="ECO:0000256" key="3">
    <source>
        <dbReference type="ARBA" id="ARBA00022692"/>
    </source>
</evidence>
<evidence type="ECO:0000256" key="2">
    <source>
        <dbReference type="ARBA" id="ARBA00022475"/>
    </source>
</evidence>
<evidence type="ECO:0000256" key="1">
    <source>
        <dbReference type="ARBA" id="ARBA00004651"/>
    </source>
</evidence>
<proteinExistence type="inferred from homology"/>
<dbReference type="RefSeq" id="WP_161836099.1">
    <property type="nucleotide sequence ID" value="NZ_CP048000.1"/>
</dbReference>
<keyword evidence="6 10" id="KW-0407">Ion channel</keyword>
<comment type="function">
    <text evidence="9 10">Fluoride-specific ion channel. Important for reducing fluoride concentration in the cell, thus reducing its toxicity.</text>
</comment>
<dbReference type="GO" id="GO:0046872">
    <property type="term" value="F:metal ion binding"/>
    <property type="evidence" value="ECO:0007669"/>
    <property type="project" value="UniProtKB-KW"/>
</dbReference>
<comment type="similarity">
    <text evidence="7 10">Belongs to the fluoride channel Fluc/FEX (TC 1.A.43) family.</text>
</comment>